<evidence type="ECO:0000256" key="1">
    <source>
        <dbReference type="SAM" id="Phobius"/>
    </source>
</evidence>
<sequence>MNSKLKMKLKKKLWISFAVLFFILSNYTAFYRAKRQAYLECIDFNVLSIIDNTITFGICFTLSLIGVLILKRK</sequence>
<comment type="caution">
    <text evidence="2">The sequence shown here is derived from an EMBL/GenBank/DDBJ whole genome shotgun (WGS) entry which is preliminary data.</text>
</comment>
<protein>
    <submittedName>
        <fullName evidence="2">Uncharacterized protein</fullName>
    </submittedName>
</protein>
<evidence type="ECO:0000313" key="2">
    <source>
        <dbReference type="EMBL" id="TCK66848.1"/>
    </source>
</evidence>
<keyword evidence="1" id="KW-0812">Transmembrane</keyword>
<dbReference type="Proteomes" id="UP000295714">
    <property type="component" value="Unassembled WGS sequence"/>
</dbReference>
<feature type="transmembrane region" description="Helical" evidence="1">
    <location>
        <begin position="46"/>
        <end position="70"/>
    </location>
</feature>
<reference evidence="2 3" key="1">
    <citation type="journal article" date="2015" name="Stand. Genomic Sci.">
        <title>Genomic Encyclopedia of Bacterial and Archaeal Type Strains, Phase III: the genomes of soil and plant-associated and newly described type strains.</title>
        <authorList>
            <person name="Whitman W.B."/>
            <person name="Woyke T."/>
            <person name="Klenk H.P."/>
            <person name="Zhou Y."/>
            <person name="Lilburn T.G."/>
            <person name="Beck B.J."/>
            <person name="De Vos P."/>
            <person name="Vandamme P."/>
            <person name="Eisen J.A."/>
            <person name="Garrity G."/>
            <person name="Hugenholtz P."/>
            <person name="Kyrpides N.C."/>
        </authorList>
    </citation>
    <scope>NUCLEOTIDE SEQUENCE [LARGE SCALE GENOMIC DNA]</scope>
    <source>
        <strain evidence="2 3">CECT 8445</strain>
    </source>
</reference>
<gene>
    <name evidence="2" type="ORF">DFQ05_2133</name>
</gene>
<proteinExistence type="predicted"/>
<accession>A0A4R1KPC2</accession>
<name>A0A4R1KPC2_9FLAO</name>
<organism evidence="2 3">
    <name type="scientific">Winogradskyella wandonensis</name>
    <dbReference type="NCBI Taxonomy" id="1442586"/>
    <lineage>
        <taxon>Bacteria</taxon>
        <taxon>Pseudomonadati</taxon>
        <taxon>Bacteroidota</taxon>
        <taxon>Flavobacteriia</taxon>
        <taxon>Flavobacteriales</taxon>
        <taxon>Flavobacteriaceae</taxon>
        <taxon>Winogradskyella</taxon>
    </lineage>
</organism>
<dbReference type="EMBL" id="SMGI01000003">
    <property type="protein sequence ID" value="TCK66848.1"/>
    <property type="molecule type" value="Genomic_DNA"/>
</dbReference>
<dbReference type="AlphaFoldDB" id="A0A4R1KPC2"/>
<keyword evidence="1" id="KW-1133">Transmembrane helix</keyword>
<evidence type="ECO:0000313" key="3">
    <source>
        <dbReference type="Proteomes" id="UP000295714"/>
    </source>
</evidence>
<keyword evidence="3" id="KW-1185">Reference proteome</keyword>
<keyword evidence="1" id="KW-0472">Membrane</keyword>